<dbReference type="InterPro" id="IPR011713">
    <property type="entry name" value="Leu-rich_rpt_3"/>
</dbReference>
<dbReference type="AlphaFoldDB" id="A0AA87ZQK0"/>
<evidence type="ECO:0000256" key="2">
    <source>
        <dbReference type="ARBA" id="ARBA00022737"/>
    </source>
</evidence>
<accession>A0AA87ZQK0</accession>
<evidence type="ECO:0000313" key="5">
    <source>
        <dbReference type="EMBL" id="GMN31168.1"/>
    </source>
</evidence>
<dbReference type="SUPFAM" id="SSF52058">
    <property type="entry name" value="L domain-like"/>
    <property type="match status" value="1"/>
</dbReference>
<dbReference type="PANTHER" id="PTHR11017:SF574">
    <property type="entry name" value="ADP-RIBOSYL CYCLASE_CYCLIC ADP-RIBOSE HYDROLASE"/>
    <property type="match status" value="1"/>
</dbReference>
<feature type="domain" description="Disease resistance protein RPS4B/Roq1-like leucine-rich repeats" evidence="4">
    <location>
        <begin position="144"/>
        <end position="229"/>
    </location>
</feature>
<dbReference type="InterPro" id="IPR044974">
    <property type="entry name" value="Disease_R_plants"/>
</dbReference>
<dbReference type="Pfam" id="PF07725">
    <property type="entry name" value="LRR_3"/>
    <property type="match status" value="1"/>
</dbReference>
<protein>
    <recommendedName>
        <fullName evidence="4">Disease resistance protein RPS4B/Roq1-like leucine-rich repeats domain-containing protein</fullName>
    </recommendedName>
</protein>
<reference evidence="5" key="1">
    <citation type="submission" date="2023-07" db="EMBL/GenBank/DDBJ databases">
        <title>draft genome sequence of fig (Ficus carica).</title>
        <authorList>
            <person name="Takahashi T."/>
            <person name="Nishimura K."/>
        </authorList>
    </citation>
    <scope>NUCLEOTIDE SEQUENCE</scope>
</reference>
<dbReference type="GO" id="GO:0006952">
    <property type="term" value="P:defense response"/>
    <property type="evidence" value="ECO:0007669"/>
    <property type="project" value="InterPro"/>
</dbReference>
<evidence type="ECO:0000259" key="4">
    <source>
        <dbReference type="Pfam" id="PF23286"/>
    </source>
</evidence>
<gene>
    <name evidence="5" type="ORF">TIFTF001_044555</name>
</gene>
<keyword evidence="3" id="KW-0611">Plant defense</keyword>
<dbReference type="PANTHER" id="PTHR11017">
    <property type="entry name" value="LEUCINE-RICH REPEAT-CONTAINING PROTEIN"/>
    <property type="match status" value="1"/>
</dbReference>
<comment type="caution">
    <text evidence="5">The sequence shown here is derived from an EMBL/GenBank/DDBJ whole genome shotgun (WGS) entry which is preliminary data.</text>
</comment>
<dbReference type="EMBL" id="BTGU01003365">
    <property type="protein sequence ID" value="GMN31168.1"/>
    <property type="molecule type" value="Genomic_DNA"/>
</dbReference>
<keyword evidence="6" id="KW-1185">Reference proteome</keyword>
<name>A0AA87ZQK0_FICCA</name>
<proteinExistence type="predicted"/>
<sequence length="311" mass="35429">MISLNSHELESDIDLDPLVFKAMINLKYLSIAEYFVDPNKKLNLPQGLLSLPDDLRYLCWNRYPSRTLPSNFKPQNLVELNLEGSKLEKLWYGIQNFGSLKVLDLKESENLIEIPNLSQALNVEKIYLTGCTSLEHLPSIIVKLKSLQLLHLHRCSKLECLPEISEPMPYLRVLDLSVSGIIDLPKSIYNLIGIEYLDLSCCQNLKSLPTTIWKLKHLKDLQITSCSKLEYLPEISELVPNLNSLDLSYTGIIDLPKSIYNLIGIEDLTLTNCQNLNSLPTTFCKLKSLKTLQLRSCPKLEYLPEISEPMP</sequence>
<dbReference type="Gene3D" id="3.80.10.10">
    <property type="entry name" value="Ribonuclease Inhibitor"/>
    <property type="match status" value="2"/>
</dbReference>
<dbReference type="InterPro" id="IPR058546">
    <property type="entry name" value="RPS4B/Roq1-like_LRR"/>
</dbReference>
<keyword evidence="2" id="KW-0677">Repeat</keyword>
<evidence type="ECO:0000256" key="3">
    <source>
        <dbReference type="ARBA" id="ARBA00022821"/>
    </source>
</evidence>
<dbReference type="Pfam" id="PF23286">
    <property type="entry name" value="LRR_13"/>
    <property type="match status" value="1"/>
</dbReference>
<feature type="non-terminal residue" evidence="5">
    <location>
        <position position="1"/>
    </location>
</feature>
<keyword evidence="1" id="KW-0433">Leucine-rich repeat</keyword>
<evidence type="ECO:0000256" key="1">
    <source>
        <dbReference type="ARBA" id="ARBA00022614"/>
    </source>
</evidence>
<evidence type="ECO:0000313" key="6">
    <source>
        <dbReference type="Proteomes" id="UP001187192"/>
    </source>
</evidence>
<dbReference type="Proteomes" id="UP001187192">
    <property type="component" value="Unassembled WGS sequence"/>
</dbReference>
<dbReference type="InterPro" id="IPR032675">
    <property type="entry name" value="LRR_dom_sf"/>
</dbReference>
<organism evidence="5 6">
    <name type="scientific">Ficus carica</name>
    <name type="common">Common fig</name>
    <dbReference type="NCBI Taxonomy" id="3494"/>
    <lineage>
        <taxon>Eukaryota</taxon>
        <taxon>Viridiplantae</taxon>
        <taxon>Streptophyta</taxon>
        <taxon>Embryophyta</taxon>
        <taxon>Tracheophyta</taxon>
        <taxon>Spermatophyta</taxon>
        <taxon>Magnoliopsida</taxon>
        <taxon>eudicotyledons</taxon>
        <taxon>Gunneridae</taxon>
        <taxon>Pentapetalae</taxon>
        <taxon>rosids</taxon>
        <taxon>fabids</taxon>
        <taxon>Rosales</taxon>
        <taxon>Moraceae</taxon>
        <taxon>Ficeae</taxon>
        <taxon>Ficus</taxon>
    </lineage>
</organism>